<evidence type="ECO:0000256" key="1">
    <source>
        <dbReference type="SAM" id="MobiDB-lite"/>
    </source>
</evidence>
<evidence type="ECO:0000313" key="5">
    <source>
        <dbReference type="Proteomes" id="UP001416858"/>
    </source>
</evidence>
<organism evidence="4 5">
    <name type="scientific">Novipirellula caenicola</name>
    <dbReference type="NCBI Taxonomy" id="1536901"/>
    <lineage>
        <taxon>Bacteria</taxon>
        <taxon>Pseudomonadati</taxon>
        <taxon>Planctomycetota</taxon>
        <taxon>Planctomycetia</taxon>
        <taxon>Pirellulales</taxon>
        <taxon>Pirellulaceae</taxon>
        <taxon>Novipirellula</taxon>
    </lineage>
</organism>
<evidence type="ECO:0000259" key="3">
    <source>
        <dbReference type="Pfam" id="PF07587"/>
    </source>
</evidence>
<dbReference type="InterPro" id="IPR022655">
    <property type="entry name" value="DUF1553"/>
</dbReference>
<sequence>MTHDPTSSQSPEDLGQIDGDNLSADDDSGFAVMLSDAFDAPPVPKTLVQRLDEGIAAQWGESPELIPSRLGGAVATARSGTRWFRTWPLAAAVAATFMIAFALSSGSSNHAWAAVVDAIKRQGLMQIVAADGLRWLDLSNLVVGRQTESKTQWVDLRKREVLTRLADSNTLFRSSIEMEVGDSAADLLLAAFLLDRPLSSETLAQFRGMTVIDQEWKERTVDGQDIIDLHVRFKTVSDQPISLTLQLDPKTNLPLAVQSKSGDQTQLTSLAYPDQSLPDLQMSQFPNDLTIVNTTTEPADSTDTLDHVTSGNMSESQPRARGDAVDTADSKQRSELVDTLPVGPAKKWLPVAVVSSTDAETLERINTILEELWQREEVRPVDMATDLVLLRRVYLDLAGRTPSVTEVRQFLQDQGSDRYERLVDQLLSSPDHASQLAAVWRSFLIPEGVDLDAFGGREAFEKWLSDRFAAHEPYDQIVRKLLLAEGRLSQSGPLLFYSALKLDADQLAARTSRVFLGMRLECAQCHDHPFEPWTQEDFWSYAAFFAQISRPKGELENVSSVMRVSDVDRGDVMLPETETIVPPRFLGQPLPPIDGTPNAASGNKNATESARRQRLAAWLTGPKNPYFARATVNRVWAQLLGRGIVDPVDDFGVNNPPVSPELLDTLASQFIDDGFDLQSLIRSIVLSKAYRLSSGSQTAANSDDDATEKRLELFAQMNVKTLTAEQLYDCISVATMSGQNNASSSLARFGNSQRDMFLQQFATPAANRAEYLAGIPQALMLMNGSLISGATSEQTSGLIRSLEAPFFTDSQRIDVLFMATLSRPATEKERELLSRFISEDASPSERSAGLADVLWALINSAEFTLNH</sequence>
<dbReference type="Pfam" id="PF07583">
    <property type="entry name" value="PSCyt2"/>
    <property type="match status" value="1"/>
</dbReference>
<feature type="region of interest" description="Disordered" evidence="1">
    <location>
        <begin position="585"/>
        <end position="607"/>
    </location>
</feature>
<accession>A0ABP9VWM6</accession>
<feature type="compositionally biased region" description="Polar residues" evidence="1">
    <location>
        <begin position="1"/>
        <end position="11"/>
    </location>
</feature>
<feature type="domain" description="DUF1549" evidence="2">
    <location>
        <begin position="365"/>
        <end position="549"/>
    </location>
</feature>
<feature type="region of interest" description="Disordered" evidence="1">
    <location>
        <begin position="293"/>
        <end position="331"/>
    </location>
</feature>
<proteinExistence type="predicted"/>
<feature type="compositionally biased region" description="Polar residues" evidence="1">
    <location>
        <begin position="598"/>
        <end position="607"/>
    </location>
</feature>
<keyword evidence="5" id="KW-1185">Reference proteome</keyword>
<dbReference type="Proteomes" id="UP001416858">
    <property type="component" value="Unassembled WGS sequence"/>
</dbReference>
<dbReference type="PANTHER" id="PTHR35889:SF3">
    <property type="entry name" value="F-BOX DOMAIN-CONTAINING PROTEIN"/>
    <property type="match status" value="1"/>
</dbReference>
<feature type="domain" description="DUF1553" evidence="3">
    <location>
        <begin position="611"/>
        <end position="836"/>
    </location>
</feature>
<dbReference type="RefSeq" id="WP_345686699.1">
    <property type="nucleotide sequence ID" value="NZ_BAABRO010000014.1"/>
</dbReference>
<evidence type="ECO:0008006" key="6">
    <source>
        <dbReference type="Google" id="ProtNLM"/>
    </source>
</evidence>
<reference evidence="4 5" key="1">
    <citation type="submission" date="2024-02" db="EMBL/GenBank/DDBJ databases">
        <title>Rhodopirellula caenicola NBRC 110016.</title>
        <authorList>
            <person name="Ichikawa N."/>
            <person name="Katano-Makiyama Y."/>
            <person name="Hidaka K."/>
        </authorList>
    </citation>
    <scope>NUCLEOTIDE SEQUENCE [LARGE SCALE GENOMIC DNA]</scope>
    <source>
        <strain evidence="4 5">NBRC 110016</strain>
    </source>
</reference>
<comment type="caution">
    <text evidence="4">The sequence shown here is derived from an EMBL/GenBank/DDBJ whole genome shotgun (WGS) entry which is preliminary data.</text>
</comment>
<protein>
    <recommendedName>
        <fullName evidence="6">Protein containing DUF1549</fullName>
    </recommendedName>
</protein>
<feature type="compositionally biased region" description="Basic and acidic residues" evidence="1">
    <location>
        <begin position="318"/>
        <end position="331"/>
    </location>
</feature>
<dbReference type="PANTHER" id="PTHR35889">
    <property type="entry name" value="CYCLOINULO-OLIGOSACCHARIDE FRUCTANOTRANSFERASE-RELATED"/>
    <property type="match status" value="1"/>
</dbReference>
<evidence type="ECO:0000313" key="4">
    <source>
        <dbReference type="EMBL" id="GAA5509550.1"/>
    </source>
</evidence>
<gene>
    <name evidence="4" type="ORF">Rcae01_05050</name>
</gene>
<feature type="region of interest" description="Disordered" evidence="1">
    <location>
        <begin position="1"/>
        <end position="21"/>
    </location>
</feature>
<feature type="compositionally biased region" description="Polar residues" evidence="1">
    <location>
        <begin position="293"/>
        <end position="317"/>
    </location>
</feature>
<dbReference type="EMBL" id="BAABRO010000014">
    <property type="protein sequence ID" value="GAA5509550.1"/>
    <property type="molecule type" value="Genomic_DNA"/>
</dbReference>
<dbReference type="Pfam" id="PF07587">
    <property type="entry name" value="PSD1"/>
    <property type="match status" value="1"/>
</dbReference>
<evidence type="ECO:0000259" key="2">
    <source>
        <dbReference type="Pfam" id="PF07583"/>
    </source>
</evidence>
<dbReference type="InterPro" id="IPR011444">
    <property type="entry name" value="DUF1549"/>
</dbReference>
<name>A0ABP9VWM6_9BACT</name>